<evidence type="ECO:0000256" key="1">
    <source>
        <dbReference type="ARBA" id="ARBA00023125"/>
    </source>
</evidence>
<evidence type="ECO:0000313" key="6">
    <source>
        <dbReference type="Proteomes" id="UP001642900"/>
    </source>
</evidence>
<protein>
    <submittedName>
        <fullName evidence="5">TetR/AcrR family transcriptional regulator</fullName>
    </submittedName>
</protein>
<dbReference type="GO" id="GO:0003700">
    <property type="term" value="F:DNA-binding transcription factor activity"/>
    <property type="evidence" value="ECO:0007669"/>
    <property type="project" value="TreeGrafter"/>
</dbReference>
<accession>A0A6G4WP98</accession>
<dbReference type="EMBL" id="JAAKZF010000168">
    <property type="protein sequence ID" value="NGO56013.1"/>
    <property type="molecule type" value="Genomic_DNA"/>
</dbReference>
<dbReference type="Proteomes" id="UP001642900">
    <property type="component" value="Unassembled WGS sequence"/>
</dbReference>
<keyword evidence="1 2" id="KW-0238">DNA-binding</keyword>
<comment type="caution">
    <text evidence="5">The sequence shown here is derived from an EMBL/GenBank/DDBJ whole genome shotgun (WGS) entry which is preliminary data.</text>
</comment>
<feature type="domain" description="HTH tetR-type" evidence="4">
    <location>
        <begin position="48"/>
        <end position="107"/>
    </location>
</feature>
<dbReference type="Gene3D" id="1.10.357.10">
    <property type="entry name" value="Tetracycline Repressor, domain 2"/>
    <property type="match status" value="1"/>
</dbReference>
<name>A0A6G4WP98_9HYPH</name>
<evidence type="ECO:0000259" key="4">
    <source>
        <dbReference type="PROSITE" id="PS50977"/>
    </source>
</evidence>
<organism evidence="5 6">
    <name type="scientific">Allomesorhizobium camelthorni</name>
    <dbReference type="NCBI Taxonomy" id="475069"/>
    <lineage>
        <taxon>Bacteria</taxon>
        <taxon>Pseudomonadati</taxon>
        <taxon>Pseudomonadota</taxon>
        <taxon>Alphaproteobacteria</taxon>
        <taxon>Hyphomicrobiales</taxon>
        <taxon>Phyllobacteriaceae</taxon>
        <taxon>Allomesorhizobium</taxon>
    </lineage>
</organism>
<feature type="compositionally biased region" description="Basic and acidic residues" evidence="3">
    <location>
        <begin position="35"/>
        <end position="46"/>
    </location>
</feature>
<sequence length="272" mass="30203">MSFKIGGASKKRCIGMASTKRAALPGGTENAGSTRESDKGRAKRLSGEERRRTLVDAAAKLFSEKGFEATTRDLADRLGVRQALLYRYFPAKDALIAAVFEGVFDRSWREQSNTLLADRTQPLEDRLFDFYRRTAEETDGIRIRLFVRAALDGWPIARRRGAALTGLIFEPLIGELREQAGLAPFARKAMMRGERELAMMLHAALVFFGIREHVYRMPMPADREAVVRLYIRTFLAGAAGSLKDIHAGRAGTSLTVPQLTPSITSGDRLPRS</sequence>
<gene>
    <name evidence="5" type="ORF">G6N73_34370</name>
</gene>
<dbReference type="InterPro" id="IPR050109">
    <property type="entry name" value="HTH-type_TetR-like_transc_reg"/>
</dbReference>
<feature type="region of interest" description="Disordered" evidence="3">
    <location>
        <begin position="18"/>
        <end position="46"/>
    </location>
</feature>
<dbReference type="SUPFAM" id="SSF46689">
    <property type="entry name" value="Homeodomain-like"/>
    <property type="match status" value="1"/>
</dbReference>
<dbReference type="InterPro" id="IPR009057">
    <property type="entry name" value="Homeodomain-like_sf"/>
</dbReference>
<dbReference type="InterPro" id="IPR001647">
    <property type="entry name" value="HTH_TetR"/>
</dbReference>
<dbReference type="PROSITE" id="PS50977">
    <property type="entry name" value="HTH_TETR_2"/>
    <property type="match status" value="1"/>
</dbReference>
<feature type="DNA-binding region" description="H-T-H motif" evidence="2">
    <location>
        <begin position="70"/>
        <end position="89"/>
    </location>
</feature>
<dbReference type="AlphaFoldDB" id="A0A6G4WP98"/>
<evidence type="ECO:0000256" key="2">
    <source>
        <dbReference type="PROSITE-ProRule" id="PRU00335"/>
    </source>
</evidence>
<dbReference type="Pfam" id="PF00440">
    <property type="entry name" value="TetR_N"/>
    <property type="match status" value="1"/>
</dbReference>
<evidence type="ECO:0000313" key="5">
    <source>
        <dbReference type="EMBL" id="NGO56013.1"/>
    </source>
</evidence>
<dbReference type="PRINTS" id="PR00455">
    <property type="entry name" value="HTHTETR"/>
</dbReference>
<dbReference type="PANTHER" id="PTHR30055">
    <property type="entry name" value="HTH-TYPE TRANSCRIPTIONAL REGULATOR RUTR"/>
    <property type="match status" value="1"/>
</dbReference>
<dbReference type="GO" id="GO:0000976">
    <property type="term" value="F:transcription cis-regulatory region binding"/>
    <property type="evidence" value="ECO:0007669"/>
    <property type="project" value="TreeGrafter"/>
</dbReference>
<evidence type="ECO:0000256" key="3">
    <source>
        <dbReference type="SAM" id="MobiDB-lite"/>
    </source>
</evidence>
<keyword evidence="6" id="KW-1185">Reference proteome</keyword>
<proteinExistence type="predicted"/>
<reference evidence="5 6" key="1">
    <citation type="submission" date="2020-02" db="EMBL/GenBank/DDBJ databases">
        <title>Genome sequence of strain CCNWXJ40-4.</title>
        <authorList>
            <person name="Gao J."/>
            <person name="Sun J."/>
        </authorList>
    </citation>
    <scope>NUCLEOTIDE SEQUENCE [LARGE SCALE GENOMIC DNA]</scope>
    <source>
        <strain evidence="5 6">CCNWXJ 40-4</strain>
    </source>
</reference>
<dbReference type="PANTHER" id="PTHR30055:SF181">
    <property type="entry name" value="BLR6905 PROTEIN"/>
    <property type="match status" value="1"/>
</dbReference>
<dbReference type="RefSeq" id="WP_165034345.1">
    <property type="nucleotide sequence ID" value="NZ_JAAKZF010000168.1"/>
</dbReference>